<dbReference type="Proteomes" id="UP000070119">
    <property type="component" value="Unassembled WGS sequence"/>
</dbReference>
<evidence type="ECO:0000256" key="1">
    <source>
        <dbReference type="SAM" id="SignalP"/>
    </source>
</evidence>
<keyword evidence="1" id="KW-0732">Signal</keyword>
<name>A0AA40R8T8_9BURK</name>
<comment type="caution">
    <text evidence="2">The sequence shown here is derived from an EMBL/GenBank/DDBJ whole genome shotgun (WGS) entry which is preliminary data.</text>
</comment>
<reference evidence="2 3" key="1">
    <citation type="submission" date="2015-11" db="EMBL/GenBank/DDBJ databases">
        <authorList>
            <person name="Sahl J."/>
            <person name="Wagner D."/>
            <person name="Keim P."/>
        </authorList>
    </citation>
    <scope>NUCLEOTIDE SEQUENCE [LARGE SCALE GENOMIC DNA]</scope>
    <source>
        <strain evidence="2 3">MSMB1157</strain>
    </source>
</reference>
<sequence>MENYMKRLAASALLFATLALTSVGAAALELDARPAPLMGVPVMTGLLPLHSPAASAESRSSVRGALMSLAPFAYEALQTIEARRGARYADSDIASISSTPEFQAETERARVRFCAVAANSTSLACARGATDEARLLPIRPREDDVVVTAKKTLSRNEEVMVSP</sequence>
<feature type="chain" id="PRO_5041406573" evidence="1">
    <location>
        <begin position="28"/>
        <end position="163"/>
    </location>
</feature>
<protein>
    <submittedName>
        <fullName evidence="2">Uncharacterized protein</fullName>
    </submittedName>
</protein>
<evidence type="ECO:0000313" key="3">
    <source>
        <dbReference type="Proteomes" id="UP000070119"/>
    </source>
</evidence>
<proteinExistence type="predicted"/>
<organism evidence="2 3">
    <name type="scientific">Burkholderia ubonensis</name>
    <dbReference type="NCBI Taxonomy" id="101571"/>
    <lineage>
        <taxon>Bacteria</taxon>
        <taxon>Pseudomonadati</taxon>
        <taxon>Pseudomonadota</taxon>
        <taxon>Betaproteobacteria</taxon>
        <taxon>Burkholderiales</taxon>
        <taxon>Burkholderiaceae</taxon>
        <taxon>Burkholderia</taxon>
        <taxon>Burkholderia cepacia complex</taxon>
    </lineage>
</organism>
<dbReference type="EMBL" id="LNJU01000003">
    <property type="protein sequence ID" value="KWZ58454.1"/>
    <property type="molecule type" value="Genomic_DNA"/>
</dbReference>
<gene>
    <name evidence="2" type="ORF">WK57_18435</name>
</gene>
<evidence type="ECO:0000313" key="2">
    <source>
        <dbReference type="EMBL" id="KWZ58454.1"/>
    </source>
</evidence>
<dbReference type="AlphaFoldDB" id="A0AA40R8T8"/>
<accession>A0AA40R8T8</accession>
<feature type="signal peptide" evidence="1">
    <location>
        <begin position="1"/>
        <end position="27"/>
    </location>
</feature>